<evidence type="ECO:0000313" key="13">
    <source>
        <dbReference type="EMBL" id="NML13461.1"/>
    </source>
</evidence>
<dbReference type="AlphaFoldDB" id="A0A848F5S8"/>
<comment type="subunit">
    <text evidence="2">Homotrimer.</text>
</comment>
<dbReference type="EMBL" id="JABBFW010000001">
    <property type="protein sequence ID" value="NML13461.1"/>
    <property type="molecule type" value="Genomic_DNA"/>
</dbReference>
<keyword evidence="9" id="KW-0472">Membrane</keyword>
<feature type="chain" id="PRO_5032892697" evidence="11">
    <location>
        <begin position="21"/>
        <end position="363"/>
    </location>
</feature>
<keyword evidence="7" id="KW-0406">Ion transport</keyword>
<comment type="subcellular location">
    <subcellularLocation>
        <location evidence="1">Cell outer membrane</location>
        <topology evidence="1">Multi-pass membrane protein</topology>
    </subcellularLocation>
</comment>
<dbReference type="PANTHER" id="PTHR34501">
    <property type="entry name" value="PROTEIN YDDL-RELATED"/>
    <property type="match status" value="1"/>
</dbReference>
<accession>A0A848F5S8</accession>
<keyword evidence="14" id="KW-1185">Reference proteome</keyword>
<dbReference type="PANTHER" id="PTHR34501:SF9">
    <property type="entry name" value="MAJOR OUTER MEMBRANE PROTEIN P.IA"/>
    <property type="match status" value="1"/>
</dbReference>
<dbReference type="GO" id="GO:0006811">
    <property type="term" value="P:monoatomic ion transport"/>
    <property type="evidence" value="ECO:0007669"/>
    <property type="project" value="UniProtKB-KW"/>
</dbReference>
<dbReference type="Proteomes" id="UP000574067">
    <property type="component" value="Unassembled WGS sequence"/>
</dbReference>
<evidence type="ECO:0000256" key="9">
    <source>
        <dbReference type="ARBA" id="ARBA00023136"/>
    </source>
</evidence>
<organism evidence="13 14">
    <name type="scientific">Azohydromonas caseinilytica</name>
    <dbReference type="NCBI Taxonomy" id="2728836"/>
    <lineage>
        <taxon>Bacteria</taxon>
        <taxon>Pseudomonadati</taxon>
        <taxon>Pseudomonadota</taxon>
        <taxon>Betaproteobacteria</taxon>
        <taxon>Burkholderiales</taxon>
        <taxon>Sphaerotilaceae</taxon>
        <taxon>Azohydromonas</taxon>
    </lineage>
</organism>
<evidence type="ECO:0000256" key="6">
    <source>
        <dbReference type="ARBA" id="ARBA00022729"/>
    </source>
</evidence>
<evidence type="ECO:0000256" key="4">
    <source>
        <dbReference type="ARBA" id="ARBA00022452"/>
    </source>
</evidence>
<keyword evidence="4" id="KW-1134">Transmembrane beta strand</keyword>
<dbReference type="RefSeq" id="WP_169158389.1">
    <property type="nucleotide sequence ID" value="NZ_JABBFW010000001.1"/>
</dbReference>
<evidence type="ECO:0000256" key="11">
    <source>
        <dbReference type="SAM" id="SignalP"/>
    </source>
</evidence>
<evidence type="ECO:0000259" key="12">
    <source>
        <dbReference type="Pfam" id="PF13609"/>
    </source>
</evidence>
<evidence type="ECO:0000256" key="10">
    <source>
        <dbReference type="ARBA" id="ARBA00023237"/>
    </source>
</evidence>
<evidence type="ECO:0000256" key="5">
    <source>
        <dbReference type="ARBA" id="ARBA00022692"/>
    </source>
</evidence>
<dbReference type="GO" id="GO:0009279">
    <property type="term" value="C:cell outer membrane"/>
    <property type="evidence" value="ECO:0007669"/>
    <property type="project" value="UniProtKB-SubCell"/>
</dbReference>
<dbReference type="SUPFAM" id="SSF56935">
    <property type="entry name" value="Porins"/>
    <property type="match status" value="1"/>
</dbReference>
<keyword evidence="5" id="KW-0812">Transmembrane</keyword>
<evidence type="ECO:0000256" key="3">
    <source>
        <dbReference type="ARBA" id="ARBA00022448"/>
    </source>
</evidence>
<dbReference type="Pfam" id="PF13609">
    <property type="entry name" value="Porin_4"/>
    <property type="match status" value="1"/>
</dbReference>
<keyword evidence="3" id="KW-0813">Transport</keyword>
<evidence type="ECO:0000313" key="14">
    <source>
        <dbReference type="Proteomes" id="UP000574067"/>
    </source>
</evidence>
<dbReference type="CDD" id="cd00342">
    <property type="entry name" value="gram_neg_porins"/>
    <property type="match status" value="1"/>
</dbReference>
<evidence type="ECO:0000256" key="7">
    <source>
        <dbReference type="ARBA" id="ARBA00023065"/>
    </source>
</evidence>
<dbReference type="InterPro" id="IPR050298">
    <property type="entry name" value="Gram-neg_bact_OMP"/>
</dbReference>
<keyword evidence="6 11" id="KW-0732">Signal</keyword>
<comment type="caution">
    <text evidence="13">The sequence shown here is derived from an EMBL/GenBank/DDBJ whole genome shotgun (WGS) entry which is preliminary data.</text>
</comment>
<proteinExistence type="predicted"/>
<reference evidence="13 14" key="1">
    <citation type="submission" date="2020-04" db="EMBL/GenBank/DDBJ databases">
        <title>Azohydromonas sp. isolated from soil.</title>
        <authorList>
            <person name="Dahal R.H."/>
        </authorList>
    </citation>
    <scope>NUCLEOTIDE SEQUENCE [LARGE SCALE GENOMIC DNA]</scope>
    <source>
        <strain evidence="13 14">G-1-1-14</strain>
    </source>
</reference>
<name>A0A848F5S8_9BURK</name>
<evidence type="ECO:0000256" key="2">
    <source>
        <dbReference type="ARBA" id="ARBA00011233"/>
    </source>
</evidence>
<feature type="domain" description="Porin" evidence="12">
    <location>
        <begin position="7"/>
        <end position="345"/>
    </location>
</feature>
<dbReference type="GO" id="GO:0046930">
    <property type="term" value="C:pore complex"/>
    <property type="evidence" value="ECO:0007669"/>
    <property type="project" value="UniProtKB-KW"/>
</dbReference>
<sequence length="363" mass="37795">MKKSLIALATLGAFAGAASAQSSVTLYGLVDLSVQHVKSGEDSPFAGAKTTRLSDGTAYGPGSRWGLRVSEDLGSGLKANVVLESGFGADDGRSQQSSRLFGRQAFVSLASTTLGEVRLGRQYTLHDETLSVGNPFGNTTVLNPGTYFNIGGASLANPTGAASVPLFIDNVRVDNAVQYISPSFAGFRVQGMVAAGEGTADRYQGLKGVYANGPLNVALSYEFGKRFTDDENVNKLLTLSANYDFGVVKVFAGAQRLKDPSFSAGNTLGLGSIGGATDIDKLTSYTVGASVPFGAVTVGANYSRAKYDIIGGGDETIGKFGVVGQYSLSKLTTVYAGYAQATGDAKNDVNEKRVFQVGLRKAF</sequence>
<dbReference type="GO" id="GO:0015288">
    <property type="term" value="F:porin activity"/>
    <property type="evidence" value="ECO:0007669"/>
    <property type="project" value="UniProtKB-KW"/>
</dbReference>
<evidence type="ECO:0000256" key="1">
    <source>
        <dbReference type="ARBA" id="ARBA00004571"/>
    </source>
</evidence>
<protein>
    <submittedName>
        <fullName evidence="13">Porin</fullName>
    </submittedName>
</protein>
<dbReference type="Gene3D" id="2.40.160.10">
    <property type="entry name" value="Porin"/>
    <property type="match status" value="1"/>
</dbReference>
<keyword evidence="10" id="KW-0998">Cell outer membrane</keyword>
<dbReference type="InterPro" id="IPR033900">
    <property type="entry name" value="Gram_neg_porin_domain"/>
</dbReference>
<evidence type="ECO:0000256" key="8">
    <source>
        <dbReference type="ARBA" id="ARBA00023114"/>
    </source>
</evidence>
<gene>
    <name evidence="13" type="ORF">HHL10_00520</name>
</gene>
<keyword evidence="8" id="KW-0626">Porin</keyword>
<feature type="signal peptide" evidence="11">
    <location>
        <begin position="1"/>
        <end position="20"/>
    </location>
</feature>
<dbReference type="InterPro" id="IPR023614">
    <property type="entry name" value="Porin_dom_sf"/>
</dbReference>